<sequence length="174" mass="19290">MGPGSPIFEICTSLFRVLEDLVMSGTLFSVAVYAAPSVMASLCFHIANISSGDPQTRSISEHRARFCMVVLKDLQDSWPIISSVYPFFASGFRRHSGLSVSEFEKSEMGDSRLVQRTGNAEQCGEDAVHTAEEGAWLYDRFLHDENSTVVNSAFPFSYLFEDVFLTPPLNDSTL</sequence>
<accession>A0A0U1LZ44</accession>
<dbReference type="EMBL" id="CVMT01000005">
    <property type="protein sequence ID" value="CRG88593.1"/>
    <property type="molecule type" value="Genomic_DNA"/>
</dbReference>
<dbReference type="OrthoDB" id="5121955at2759"/>
<keyword evidence="2" id="KW-1185">Reference proteome</keyword>
<dbReference type="Proteomes" id="UP000054383">
    <property type="component" value="Unassembled WGS sequence"/>
</dbReference>
<dbReference type="AlphaFoldDB" id="A0A0U1LZ44"/>
<evidence type="ECO:0000313" key="2">
    <source>
        <dbReference type="Proteomes" id="UP000054383"/>
    </source>
</evidence>
<evidence type="ECO:0000313" key="1">
    <source>
        <dbReference type="EMBL" id="CRG88593.1"/>
    </source>
</evidence>
<organism evidence="1 2">
    <name type="scientific">Talaromyces islandicus</name>
    <name type="common">Penicillium islandicum</name>
    <dbReference type="NCBI Taxonomy" id="28573"/>
    <lineage>
        <taxon>Eukaryota</taxon>
        <taxon>Fungi</taxon>
        <taxon>Dikarya</taxon>
        <taxon>Ascomycota</taxon>
        <taxon>Pezizomycotina</taxon>
        <taxon>Eurotiomycetes</taxon>
        <taxon>Eurotiomycetidae</taxon>
        <taxon>Eurotiales</taxon>
        <taxon>Trichocomaceae</taxon>
        <taxon>Talaromyces</taxon>
        <taxon>Talaromyces sect. Islandici</taxon>
    </lineage>
</organism>
<dbReference type="STRING" id="28573.A0A0U1LZ44"/>
<reference evidence="1 2" key="1">
    <citation type="submission" date="2015-04" db="EMBL/GenBank/DDBJ databases">
        <authorList>
            <person name="Syromyatnikov M.Y."/>
            <person name="Popov V.N."/>
        </authorList>
    </citation>
    <scope>NUCLEOTIDE SEQUENCE [LARGE SCALE GENOMIC DNA]</scope>
    <source>
        <strain evidence="1">WF-38-12</strain>
    </source>
</reference>
<name>A0A0U1LZ44_TALIS</name>
<proteinExistence type="predicted"/>
<gene>
    <name evidence="1" type="ORF">PISL3812_05624</name>
</gene>
<protein>
    <submittedName>
        <fullName evidence="1">Uncharacterized protein</fullName>
    </submittedName>
</protein>